<reference evidence="1 2" key="1">
    <citation type="submission" date="2024-01" db="EMBL/GenBank/DDBJ databases">
        <title>The genomes of 5 underutilized Papilionoideae crops provide insights into root nodulation and disease resistanc.</title>
        <authorList>
            <person name="Jiang F."/>
        </authorList>
    </citation>
    <scope>NUCLEOTIDE SEQUENCE [LARGE SCALE GENOMIC DNA]</scope>
    <source>
        <strain evidence="1">JINMINGXINNONG_FW02</strain>
        <tissue evidence="1">Leaves</tissue>
    </source>
</reference>
<comment type="caution">
    <text evidence="1">The sequence shown here is derived from an EMBL/GenBank/DDBJ whole genome shotgun (WGS) entry which is preliminary data.</text>
</comment>
<keyword evidence="2" id="KW-1185">Reference proteome</keyword>
<evidence type="ECO:0000313" key="1">
    <source>
        <dbReference type="EMBL" id="KAK7346412.1"/>
    </source>
</evidence>
<accession>A0AAN9QSL0</accession>
<sequence>MKRETACSSIDGSFLCFPSTFFMYSYFVNLEEGLGRAHGVVLRRYLNGRSESQSLAKLLMNHILFLAYSFDLLIKSSLKSFHDQILSIENIDSKKDEVIQS</sequence>
<dbReference type="AlphaFoldDB" id="A0AAN9QSL0"/>
<dbReference type="EMBL" id="JAYMYR010000008">
    <property type="protein sequence ID" value="KAK7346412.1"/>
    <property type="molecule type" value="Genomic_DNA"/>
</dbReference>
<dbReference type="Proteomes" id="UP001374584">
    <property type="component" value="Unassembled WGS sequence"/>
</dbReference>
<proteinExistence type="predicted"/>
<organism evidence="1 2">
    <name type="scientific">Phaseolus coccineus</name>
    <name type="common">Scarlet runner bean</name>
    <name type="synonym">Phaseolus multiflorus</name>
    <dbReference type="NCBI Taxonomy" id="3886"/>
    <lineage>
        <taxon>Eukaryota</taxon>
        <taxon>Viridiplantae</taxon>
        <taxon>Streptophyta</taxon>
        <taxon>Embryophyta</taxon>
        <taxon>Tracheophyta</taxon>
        <taxon>Spermatophyta</taxon>
        <taxon>Magnoliopsida</taxon>
        <taxon>eudicotyledons</taxon>
        <taxon>Gunneridae</taxon>
        <taxon>Pentapetalae</taxon>
        <taxon>rosids</taxon>
        <taxon>fabids</taxon>
        <taxon>Fabales</taxon>
        <taxon>Fabaceae</taxon>
        <taxon>Papilionoideae</taxon>
        <taxon>50 kb inversion clade</taxon>
        <taxon>NPAAA clade</taxon>
        <taxon>indigoferoid/millettioid clade</taxon>
        <taxon>Phaseoleae</taxon>
        <taxon>Phaseolus</taxon>
    </lineage>
</organism>
<protein>
    <submittedName>
        <fullName evidence="1">Uncharacterized protein</fullName>
    </submittedName>
</protein>
<evidence type="ECO:0000313" key="2">
    <source>
        <dbReference type="Proteomes" id="UP001374584"/>
    </source>
</evidence>
<name>A0AAN9QSL0_PHACN</name>
<gene>
    <name evidence="1" type="ORF">VNO80_20931</name>
</gene>